<evidence type="ECO:0000313" key="9">
    <source>
        <dbReference type="Proteomes" id="UP000738431"/>
    </source>
</evidence>
<sequence length="168" mass="18739">MAISPTLQAAFETQGNREFATAKAYFAMACWCEARNWSGFAKLFTVQTSEEQEHAHQFFHFLVDRDVSPEVGSVPAPTSKFSDLIAVAKAAFDLERANTAAIHALYELALAEKDYAAQAFLHPFLLEQVEEEAWTDKLLDKTRQANCAGGLFNLDRHVVREVLGDQAK</sequence>
<dbReference type="CDD" id="cd01055">
    <property type="entry name" value="Nonheme_Ferritin"/>
    <property type="match status" value="1"/>
</dbReference>
<dbReference type="RefSeq" id="WP_221029240.1">
    <property type="nucleotide sequence ID" value="NZ_CP139781.1"/>
</dbReference>
<dbReference type="Pfam" id="PF00210">
    <property type="entry name" value="Ferritin"/>
    <property type="match status" value="1"/>
</dbReference>
<keyword evidence="4" id="KW-0560">Oxidoreductase</keyword>
<protein>
    <recommendedName>
        <fullName evidence="6">Ferritin</fullName>
        <ecNumber evidence="6">1.16.3.2</ecNumber>
    </recommendedName>
</protein>
<evidence type="ECO:0000313" key="8">
    <source>
        <dbReference type="EMBL" id="WRQ87347.1"/>
    </source>
</evidence>
<evidence type="ECO:0000256" key="5">
    <source>
        <dbReference type="ARBA" id="ARBA00023004"/>
    </source>
</evidence>
<feature type="domain" description="Ferritin-like diiron" evidence="7">
    <location>
        <begin position="1"/>
        <end position="146"/>
    </location>
</feature>
<keyword evidence="9" id="KW-1185">Reference proteome</keyword>
<dbReference type="InterPro" id="IPR041719">
    <property type="entry name" value="Ferritin_prok"/>
</dbReference>
<dbReference type="EC" id="1.16.3.2" evidence="6"/>
<organism evidence="8 9">
    <name type="scientific">Actomonas aquatica</name>
    <dbReference type="NCBI Taxonomy" id="2866162"/>
    <lineage>
        <taxon>Bacteria</taxon>
        <taxon>Pseudomonadati</taxon>
        <taxon>Verrucomicrobiota</taxon>
        <taxon>Opitutia</taxon>
        <taxon>Opitutales</taxon>
        <taxon>Opitutaceae</taxon>
        <taxon>Actomonas</taxon>
    </lineage>
</organism>
<comment type="function">
    <text evidence="6">Iron-storage protein.</text>
</comment>
<dbReference type="InterPro" id="IPR009040">
    <property type="entry name" value="Ferritin-like_diiron"/>
</dbReference>
<dbReference type="SUPFAM" id="SSF47240">
    <property type="entry name" value="Ferritin-like"/>
    <property type="match status" value="1"/>
</dbReference>
<proteinExistence type="inferred from homology"/>
<comment type="similarity">
    <text evidence="1 6">Belongs to the ferritin family. Prokaryotic subfamily.</text>
</comment>
<evidence type="ECO:0000256" key="3">
    <source>
        <dbReference type="ARBA" id="ARBA00022723"/>
    </source>
</evidence>
<dbReference type="PROSITE" id="PS50905">
    <property type="entry name" value="FERRITIN_LIKE"/>
    <property type="match status" value="1"/>
</dbReference>
<evidence type="ECO:0000256" key="1">
    <source>
        <dbReference type="ARBA" id="ARBA00006950"/>
    </source>
</evidence>
<comment type="catalytic activity">
    <reaction evidence="6">
        <text>4 Fe(2+) + O2 + 6 H2O = 4 iron(III) oxide-hydroxide + 12 H(+)</text>
        <dbReference type="Rhea" id="RHEA:11972"/>
        <dbReference type="ChEBI" id="CHEBI:15377"/>
        <dbReference type="ChEBI" id="CHEBI:15378"/>
        <dbReference type="ChEBI" id="CHEBI:15379"/>
        <dbReference type="ChEBI" id="CHEBI:29033"/>
        <dbReference type="ChEBI" id="CHEBI:78619"/>
        <dbReference type="EC" id="1.16.3.2"/>
    </reaction>
</comment>
<dbReference type="InterPro" id="IPR008331">
    <property type="entry name" value="Ferritin_DPS_dom"/>
</dbReference>
<keyword evidence="2 6" id="KW-0409">Iron storage</keyword>
<keyword evidence="3 6" id="KW-0479">Metal-binding</keyword>
<dbReference type="EMBL" id="CP139781">
    <property type="protein sequence ID" value="WRQ87347.1"/>
    <property type="molecule type" value="Genomic_DNA"/>
</dbReference>
<keyword evidence="5 6" id="KW-0408">Iron</keyword>
<dbReference type="InterPro" id="IPR012347">
    <property type="entry name" value="Ferritin-like"/>
</dbReference>
<dbReference type="PANTHER" id="PTHR11431:SF127">
    <property type="entry name" value="BACTERIAL NON-HEME FERRITIN"/>
    <property type="match status" value="1"/>
</dbReference>
<dbReference type="Gene3D" id="1.20.1260.10">
    <property type="match status" value="1"/>
</dbReference>
<name>A0ABZ1C7G9_9BACT</name>
<evidence type="ECO:0000256" key="2">
    <source>
        <dbReference type="ARBA" id="ARBA00022434"/>
    </source>
</evidence>
<reference evidence="8 9" key="1">
    <citation type="submission" date="2023-12" db="EMBL/GenBank/DDBJ databases">
        <title>Description of an unclassified Opitutus bacterium of Verrucomicrobiota.</title>
        <authorList>
            <person name="Zhang D.-F."/>
        </authorList>
    </citation>
    <scope>NUCLEOTIDE SEQUENCE [LARGE SCALE GENOMIC DNA]</scope>
    <source>
        <strain evidence="8 9">WL0086</strain>
    </source>
</reference>
<dbReference type="Proteomes" id="UP000738431">
    <property type="component" value="Chromosome"/>
</dbReference>
<evidence type="ECO:0000256" key="6">
    <source>
        <dbReference type="RuleBase" id="RU361145"/>
    </source>
</evidence>
<gene>
    <name evidence="8" type="ORF">K1X11_021240</name>
</gene>
<comment type="subcellular location">
    <subcellularLocation>
        <location evidence="6">Cytoplasm</location>
    </subcellularLocation>
</comment>
<dbReference type="PANTHER" id="PTHR11431">
    <property type="entry name" value="FERRITIN"/>
    <property type="match status" value="1"/>
</dbReference>
<dbReference type="InterPro" id="IPR009078">
    <property type="entry name" value="Ferritin-like_SF"/>
</dbReference>
<dbReference type="InterPro" id="IPR001519">
    <property type="entry name" value="Ferritin"/>
</dbReference>
<keyword evidence="6" id="KW-0963">Cytoplasm</keyword>
<accession>A0ABZ1C7G9</accession>
<evidence type="ECO:0000256" key="4">
    <source>
        <dbReference type="ARBA" id="ARBA00023002"/>
    </source>
</evidence>
<evidence type="ECO:0000259" key="7">
    <source>
        <dbReference type="PROSITE" id="PS50905"/>
    </source>
</evidence>